<dbReference type="Pfam" id="PF14520">
    <property type="entry name" value="HHH_5"/>
    <property type="match status" value="1"/>
</dbReference>
<dbReference type="AlphaFoldDB" id="A0A075H6H2"/>
<dbReference type="InterPro" id="IPR010994">
    <property type="entry name" value="RuvA_2-like"/>
</dbReference>
<dbReference type="GO" id="GO:0000724">
    <property type="term" value="P:double-strand break repair via homologous recombination"/>
    <property type="evidence" value="ECO:0007669"/>
    <property type="project" value="TreeGrafter"/>
</dbReference>
<dbReference type="SUPFAM" id="SSF47781">
    <property type="entry name" value="RuvA domain 2-like"/>
    <property type="match status" value="1"/>
</dbReference>
<dbReference type="SMART" id="SM00891">
    <property type="entry name" value="ERCC4"/>
    <property type="match status" value="1"/>
</dbReference>
<dbReference type="GO" id="GO:0003684">
    <property type="term" value="F:damaged DNA binding"/>
    <property type="evidence" value="ECO:0007669"/>
    <property type="project" value="TreeGrafter"/>
</dbReference>
<evidence type="ECO:0000256" key="6">
    <source>
        <dbReference type="ARBA" id="ARBA00023204"/>
    </source>
</evidence>
<keyword evidence="4" id="KW-0378">Hydrolase</keyword>
<dbReference type="EMBL" id="KF900921">
    <property type="protein sequence ID" value="AIF11614.1"/>
    <property type="molecule type" value="Genomic_DNA"/>
</dbReference>
<evidence type="ECO:0000256" key="4">
    <source>
        <dbReference type="ARBA" id="ARBA00022801"/>
    </source>
</evidence>
<name>A0A075H6H2_9ARCH</name>
<dbReference type="GO" id="GO:1901255">
    <property type="term" value="P:nucleotide-excision repair involved in interstrand cross-link repair"/>
    <property type="evidence" value="ECO:0007669"/>
    <property type="project" value="TreeGrafter"/>
</dbReference>
<dbReference type="PANTHER" id="PTHR10150">
    <property type="entry name" value="DNA REPAIR ENDONUCLEASE XPF"/>
    <property type="match status" value="1"/>
</dbReference>
<dbReference type="InterPro" id="IPR006166">
    <property type="entry name" value="ERCC4_domain"/>
</dbReference>
<evidence type="ECO:0000313" key="9">
    <source>
        <dbReference type="EMBL" id="AIF11614.1"/>
    </source>
</evidence>
<gene>
    <name evidence="9" type="primary">XPF</name>
</gene>
<dbReference type="GO" id="GO:0000014">
    <property type="term" value="F:single-stranded DNA endodeoxyribonuclease activity"/>
    <property type="evidence" value="ECO:0007669"/>
    <property type="project" value="TreeGrafter"/>
</dbReference>
<keyword evidence="2" id="KW-0255">Endonuclease</keyword>
<dbReference type="CDD" id="cd20075">
    <property type="entry name" value="XPF_nuclease_XPF_arch"/>
    <property type="match status" value="1"/>
</dbReference>
<protein>
    <submittedName>
        <fullName evidence="9">ERCC4 domain-containing protein (XPF)</fullName>
    </submittedName>
</protein>
<feature type="domain" description="ERCC4" evidence="8">
    <location>
        <begin position="22"/>
        <end position="102"/>
    </location>
</feature>
<evidence type="ECO:0000256" key="3">
    <source>
        <dbReference type="ARBA" id="ARBA00022763"/>
    </source>
</evidence>
<dbReference type="Gene3D" id="1.10.150.20">
    <property type="entry name" value="5' to 3' exonuclease, C-terminal subdomain"/>
    <property type="match status" value="1"/>
</dbReference>
<evidence type="ECO:0000259" key="7">
    <source>
        <dbReference type="SMART" id="SM00278"/>
    </source>
</evidence>
<dbReference type="InterPro" id="IPR011335">
    <property type="entry name" value="Restrct_endonuc-II-like"/>
</dbReference>
<dbReference type="InterPro" id="IPR003583">
    <property type="entry name" value="Hlx-hairpin-Hlx_DNA-bd_motif"/>
</dbReference>
<sequence>MTKPANKIFTKSSDHVSLNELRLVVDEREKKSRIPDLLKAVGINVEVKTLPVGDYIVAPETIVERKTVSDLISSIFDGRLFDQCNRLKYNYQFPILLIEGNLDEIEKLTENWLVVYGAISSIVIDFKIPIIPTPNAYHTAKLLASMCSRKNATKGPFIKKIKKSNDLQKQQLSVLCSLPGVGEKTAIRMLEKFGTPLKVFTSSTTELSKISGLGETRAKKIKKMLQVQSKHLKKNSQKTLHDA</sequence>
<evidence type="ECO:0000259" key="8">
    <source>
        <dbReference type="SMART" id="SM00891"/>
    </source>
</evidence>
<keyword evidence="5" id="KW-0238">DNA-binding</keyword>
<reference evidence="9" key="1">
    <citation type="journal article" date="2014" name="Genome Biol. Evol.">
        <title>Pangenome evidence for extensive interdomain horizontal transfer affecting lineage core and shell genes in uncultured planktonic thaumarchaeota and euryarchaeota.</title>
        <authorList>
            <person name="Deschamps P."/>
            <person name="Zivanovic Y."/>
            <person name="Moreira D."/>
            <person name="Rodriguez-Valera F."/>
            <person name="Lopez-Garcia P."/>
        </authorList>
    </citation>
    <scope>NUCLEOTIDE SEQUENCE</scope>
</reference>
<dbReference type="SUPFAM" id="SSF52980">
    <property type="entry name" value="Restriction endonuclease-like"/>
    <property type="match status" value="1"/>
</dbReference>
<keyword evidence="6" id="KW-0234">DNA repair</keyword>
<evidence type="ECO:0000256" key="5">
    <source>
        <dbReference type="ARBA" id="ARBA00023125"/>
    </source>
</evidence>
<dbReference type="PANTHER" id="PTHR10150:SF0">
    <property type="entry name" value="DNA REPAIR ENDONUCLEASE XPF"/>
    <property type="match status" value="1"/>
</dbReference>
<evidence type="ECO:0000256" key="1">
    <source>
        <dbReference type="ARBA" id="ARBA00022722"/>
    </source>
</evidence>
<keyword evidence="3" id="KW-0227">DNA damage</keyword>
<dbReference type="GO" id="GO:0003697">
    <property type="term" value="F:single-stranded DNA binding"/>
    <property type="evidence" value="ECO:0007669"/>
    <property type="project" value="TreeGrafter"/>
</dbReference>
<dbReference type="SMART" id="SM00278">
    <property type="entry name" value="HhH1"/>
    <property type="match status" value="2"/>
</dbReference>
<feature type="domain" description="Helix-hairpin-helix DNA-binding motif class 1" evidence="7">
    <location>
        <begin position="173"/>
        <end position="192"/>
    </location>
</feature>
<dbReference type="Pfam" id="PF02732">
    <property type="entry name" value="ERCC4"/>
    <property type="match status" value="1"/>
</dbReference>
<accession>A0A075H6H2</accession>
<feature type="domain" description="Helix-hairpin-helix DNA-binding motif class 1" evidence="7">
    <location>
        <begin position="205"/>
        <end position="224"/>
    </location>
</feature>
<keyword evidence="1" id="KW-0540">Nuclease</keyword>
<evidence type="ECO:0000256" key="2">
    <source>
        <dbReference type="ARBA" id="ARBA00022759"/>
    </source>
</evidence>
<proteinExistence type="predicted"/>
<organism evidence="9">
    <name type="scientific">uncultured marine thaumarchaeote KM3_52_H07</name>
    <dbReference type="NCBI Taxonomy" id="1456179"/>
    <lineage>
        <taxon>Archaea</taxon>
        <taxon>Nitrososphaerota</taxon>
        <taxon>environmental samples</taxon>
    </lineage>
</organism>
<dbReference type="Gene3D" id="3.40.50.10130">
    <property type="match status" value="1"/>
</dbReference>